<dbReference type="InParanoid" id="G4Q2X0"/>
<accession>G4Q2X0</accession>
<gene>
    <name evidence="1" type="ordered locus">Acin_1558</name>
</gene>
<name>G4Q2X0_ACIIR</name>
<keyword evidence="2" id="KW-1185">Reference proteome</keyword>
<dbReference type="AlphaFoldDB" id="G4Q2X0"/>
<dbReference type="Proteomes" id="UP000007093">
    <property type="component" value="Chromosome"/>
</dbReference>
<dbReference type="STRING" id="568816.Acin_1558"/>
<evidence type="ECO:0000313" key="2">
    <source>
        <dbReference type="Proteomes" id="UP000007093"/>
    </source>
</evidence>
<proteinExistence type="predicted"/>
<organism evidence="1 2">
    <name type="scientific">Acidaminococcus intestini (strain RyC-MR95)</name>
    <dbReference type="NCBI Taxonomy" id="568816"/>
    <lineage>
        <taxon>Bacteria</taxon>
        <taxon>Bacillati</taxon>
        <taxon>Bacillota</taxon>
        <taxon>Negativicutes</taxon>
        <taxon>Acidaminococcales</taxon>
        <taxon>Acidaminococcaceae</taxon>
        <taxon>Acidaminococcus</taxon>
    </lineage>
</organism>
<evidence type="ECO:0000313" key="1">
    <source>
        <dbReference type="EMBL" id="AEQ22776.1"/>
    </source>
</evidence>
<sequence length="53" mass="6512">MLVVQKNTDPKKYCPPHEKRKSYLVWIFTDKIERLNENKLKKLVKCDKFFEIK</sequence>
<dbReference type="EMBL" id="CP003058">
    <property type="protein sequence ID" value="AEQ22776.1"/>
    <property type="molecule type" value="Genomic_DNA"/>
</dbReference>
<protein>
    <submittedName>
        <fullName evidence="1">Uncharacterized protein</fullName>
    </submittedName>
</protein>
<reference evidence="1 2" key="1">
    <citation type="journal article" date="2011" name="J. Bacteriol.">
        <title>Complete genome sequence of Acidaminococcus intestini RYC-MR95, a Gram-negative bacterium from the phylum Firmicutes.</title>
        <authorList>
            <person name="D'Auria G."/>
            <person name="Galan J.C."/>
            <person name="Rodriguez-Alcayna M."/>
            <person name="Moya A."/>
            <person name="Baquero F."/>
            <person name="Latorre A."/>
        </authorList>
    </citation>
    <scope>NUCLEOTIDE SEQUENCE [LARGE SCALE GENOMIC DNA]</scope>
    <source>
        <strain evidence="1 2">RyC-MR95</strain>
    </source>
</reference>
<dbReference type="HOGENOM" id="CLU_3057500_0_0_9"/>
<dbReference type="KEGG" id="ain:Acin_1558"/>